<name>A0A8K0ITN4_COCNU</name>
<evidence type="ECO:0000256" key="2">
    <source>
        <dbReference type="SAM" id="Phobius"/>
    </source>
</evidence>
<gene>
    <name evidence="3" type="ORF">COCNU_14G000500</name>
</gene>
<proteinExistence type="predicted"/>
<dbReference type="OrthoDB" id="1922492at2759"/>
<feature type="compositionally biased region" description="Low complexity" evidence="1">
    <location>
        <begin position="45"/>
        <end position="66"/>
    </location>
</feature>
<evidence type="ECO:0000313" key="4">
    <source>
        <dbReference type="Proteomes" id="UP000797356"/>
    </source>
</evidence>
<keyword evidence="4" id="KW-1185">Reference proteome</keyword>
<feature type="compositionally biased region" description="Basic and acidic residues" evidence="1">
    <location>
        <begin position="67"/>
        <end position="84"/>
    </location>
</feature>
<feature type="region of interest" description="Disordered" evidence="1">
    <location>
        <begin position="1"/>
        <end position="114"/>
    </location>
</feature>
<dbReference type="AlphaFoldDB" id="A0A8K0ITN4"/>
<protein>
    <submittedName>
        <fullName evidence="3">Uncharacterized protein</fullName>
    </submittedName>
</protein>
<evidence type="ECO:0000256" key="1">
    <source>
        <dbReference type="SAM" id="MobiDB-lite"/>
    </source>
</evidence>
<dbReference type="PANTHER" id="PTHR35469">
    <property type="entry name" value="TRANSMEMBRANE PROTEIN"/>
    <property type="match status" value="1"/>
</dbReference>
<organism evidence="3 4">
    <name type="scientific">Cocos nucifera</name>
    <name type="common">Coconut palm</name>
    <dbReference type="NCBI Taxonomy" id="13894"/>
    <lineage>
        <taxon>Eukaryota</taxon>
        <taxon>Viridiplantae</taxon>
        <taxon>Streptophyta</taxon>
        <taxon>Embryophyta</taxon>
        <taxon>Tracheophyta</taxon>
        <taxon>Spermatophyta</taxon>
        <taxon>Magnoliopsida</taxon>
        <taxon>Liliopsida</taxon>
        <taxon>Arecaceae</taxon>
        <taxon>Arecoideae</taxon>
        <taxon>Cocoseae</taxon>
        <taxon>Attaleinae</taxon>
        <taxon>Cocos</taxon>
    </lineage>
</organism>
<feature type="transmembrane region" description="Helical" evidence="2">
    <location>
        <begin position="227"/>
        <end position="245"/>
    </location>
</feature>
<dbReference type="Proteomes" id="UP000797356">
    <property type="component" value="Chromosome 14"/>
</dbReference>
<reference evidence="3" key="1">
    <citation type="journal article" date="2017" name="Gigascience">
        <title>The genome draft of coconut (Cocos nucifera).</title>
        <authorList>
            <person name="Xiao Y."/>
            <person name="Xu P."/>
            <person name="Fan H."/>
            <person name="Baudouin L."/>
            <person name="Xia W."/>
            <person name="Bocs S."/>
            <person name="Xu J."/>
            <person name="Li Q."/>
            <person name="Guo A."/>
            <person name="Zhou L."/>
            <person name="Li J."/>
            <person name="Wu Y."/>
            <person name="Ma Z."/>
            <person name="Armero A."/>
            <person name="Issali A.E."/>
            <person name="Liu N."/>
            <person name="Peng M."/>
            <person name="Yang Y."/>
        </authorList>
    </citation>
    <scope>NUCLEOTIDE SEQUENCE</scope>
    <source>
        <tissue evidence="3">Spear leaf of Hainan Tall coconut</tissue>
    </source>
</reference>
<sequence>MESAREARRRKILERGSDRLAFIAGQSRSFNPSSSSNSPLPPTLQPQQHQEQENPASTTTTTTTTTDDLHHIDAAGVDAHKHQPSDQTFNTEVEDDKEEPLPERDADREFSSYETSSEFAKCKMGKRFQGGRRKEAAANAEQDGKIAEPSTSPIVHTSSDQVVDRAPNVNSPMIHQVFTSKQISRAISSSENIRLLCAVIMALLVVMSTHGYRLGGTFLGAIPNMRPLYLVLLTDTTIIIGHLFVSQKSYSKDGEEARRTRQEEFGLANNIGNALEIGLLFQKALNAAFMDCSICAVIMISGLAV</sequence>
<comment type="caution">
    <text evidence="3">The sequence shown here is derived from an EMBL/GenBank/DDBJ whole genome shotgun (WGS) entry which is preliminary data.</text>
</comment>
<reference evidence="3" key="2">
    <citation type="submission" date="2019-07" db="EMBL/GenBank/DDBJ databases">
        <authorList>
            <person name="Yang Y."/>
            <person name="Bocs S."/>
            <person name="Baudouin L."/>
        </authorList>
    </citation>
    <scope>NUCLEOTIDE SEQUENCE</scope>
    <source>
        <tissue evidence="3">Spear leaf of Hainan Tall coconut</tissue>
    </source>
</reference>
<dbReference type="EMBL" id="CM017885">
    <property type="protein sequence ID" value="KAG1367582.1"/>
    <property type="molecule type" value="Genomic_DNA"/>
</dbReference>
<accession>A0A8K0ITN4</accession>
<feature type="compositionally biased region" description="Basic and acidic residues" evidence="1">
    <location>
        <begin position="99"/>
        <end position="111"/>
    </location>
</feature>
<feature type="compositionally biased region" description="Low complexity" evidence="1">
    <location>
        <begin position="26"/>
        <end position="38"/>
    </location>
</feature>
<keyword evidence="2" id="KW-0812">Transmembrane</keyword>
<keyword evidence="2" id="KW-1133">Transmembrane helix</keyword>
<keyword evidence="2" id="KW-0472">Membrane</keyword>
<evidence type="ECO:0000313" key="3">
    <source>
        <dbReference type="EMBL" id="KAG1367582.1"/>
    </source>
</evidence>
<dbReference type="PANTHER" id="PTHR35469:SF4">
    <property type="entry name" value="TRANSMEMBRANE PROTEIN"/>
    <property type="match status" value="1"/>
</dbReference>
<feature type="transmembrane region" description="Helical" evidence="2">
    <location>
        <begin position="195"/>
        <end position="215"/>
    </location>
</feature>
<feature type="compositionally biased region" description="Basic and acidic residues" evidence="1">
    <location>
        <begin position="132"/>
        <end position="146"/>
    </location>
</feature>
<feature type="region of interest" description="Disordered" evidence="1">
    <location>
        <begin position="128"/>
        <end position="156"/>
    </location>
</feature>